<reference evidence="3 4" key="1">
    <citation type="journal article" date="2021" name="Commun. Biol.">
        <title>The genome of Shorea leprosula (Dipterocarpaceae) highlights the ecological relevance of drought in aseasonal tropical rainforests.</title>
        <authorList>
            <person name="Ng K.K.S."/>
            <person name="Kobayashi M.J."/>
            <person name="Fawcett J.A."/>
            <person name="Hatakeyama M."/>
            <person name="Paape T."/>
            <person name="Ng C.H."/>
            <person name="Ang C.C."/>
            <person name="Tnah L.H."/>
            <person name="Lee C.T."/>
            <person name="Nishiyama T."/>
            <person name="Sese J."/>
            <person name="O'Brien M.J."/>
            <person name="Copetti D."/>
            <person name="Mohd Noor M.I."/>
            <person name="Ong R.C."/>
            <person name="Putra M."/>
            <person name="Sireger I.Z."/>
            <person name="Indrioko S."/>
            <person name="Kosugi Y."/>
            <person name="Izuno A."/>
            <person name="Isagi Y."/>
            <person name="Lee S.L."/>
            <person name="Shimizu K.K."/>
        </authorList>
    </citation>
    <scope>NUCLEOTIDE SEQUENCE [LARGE SCALE GENOMIC DNA]</scope>
    <source>
        <strain evidence="3">214</strain>
    </source>
</reference>
<comment type="caution">
    <text evidence="3">The sequence shown here is derived from an EMBL/GenBank/DDBJ whole genome shotgun (WGS) entry which is preliminary data.</text>
</comment>
<feature type="compositionally biased region" description="Basic and acidic residues" evidence="1">
    <location>
        <begin position="310"/>
        <end position="324"/>
    </location>
</feature>
<keyword evidence="2" id="KW-1133">Transmembrane helix</keyword>
<feature type="transmembrane region" description="Helical" evidence="2">
    <location>
        <begin position="338"/>
        <end position="358"/>
    </location>
</feature>
<sequence>MASSSPSLSTPSSSSSSLLTPPLLLDQGSGGPAVTTLSTVHHDIIQTHILTRLDGPTLAAIACVSSQLHGLSTEENLWRSICAATWPSVNHPRVHDVISTFGSGHRSLFSDSFPLLDYRPPKKQKPNFSANLTTELISAVDICYQNKLIFSKVQEMETVTEWFKCSPFRIDLLDPKESVPTPIQCSGQEEMWLKHLEENMSLSWIMIDPTRKRAGNMSSRRPVSVERHWLTGEVLARYSVILAGREWSSRELVECTVVVTCGSEQLGGGGMHVREVSMQMVDMEGKGLNGAESLAILEGAMGGGRRRKMKGNEGKKKYEEFEERKRRRKERKQREERALDMVCIALGLIGLVAFWWSILCWK</sequence>
<dbReference type="PANTHER" id="PTHR33736:SF18">
    <property type="entry name" value="F-BOX DOMAIN-CONTAINING PROTEIN"/>
    <property type="match status" value="1"/>
</dbReference>
<keyword evidence="2" id="KW-0472">Membrane</keyword>
<feature type="region of interest" description="Disordered" evidence="1">
    <location>
        <begin position="305"/>
        <end position="330"/>
    </location>
</feature>
<accession>A0AAV5LCU3</accession>
<evidence type="ECO:0000313" key="3">
    <source>
        <dbReference type="EMBL" id="GKV34967.1"/>
    </source>
</evidence>
<dbReference type="AlphaFoldDB" id="A0AAV5LCU3"/>
<dbReference type="EMBL" id="BPVZ01000108">
    <property type="protein sequence ID" value="GKV34967.1"/>
    <property type="molecule type" value="Genomic_DNA"/>
</dbReference>
<name>A0AAV5LCU3_9ROSI</name>
<dbReference type="PANTHER" id="PTHR33736">
    <property type="entry name" value="F-BOX PROTEIN-RELATED"/>
    <property type="match status" value="1"/>
</dbReference>
<dbReference type="InterPro" id="IPR036047">
    <property type="entry name" value="F-box-like_dom_sf"/>
</dbReference>
<protein>
    <recommendedName>
        <fullName evidence="5">F-box protein</fullName>
    </recommendedName>
</protein>
<keyword evidence="4" id="KW-1185">Reference proteome</keyword>
<dbReference type="Gene3D" id="1.20.1280.50">
    <property type="match status" value="1"/>
</dbReference>
<evidence type="ECO:0000256" key="2">
    <source>
        <dbReference type="SAM" id="Phobius"/>
    </source>
</evidence>
<evidence type="ECO:0000313" key="4">
    <source>
        <dbReference type="Proteomes" id="UP001054252"/>
    </source>
</evidence>
<evidence type="ECO:0008006" key="5">
    <source>
        <dbReference type="Google" id="ProtNLM"/>
    </source>
</evidence>
<gene>
    <name evidence="3" type="ORF">SLEP1_g43295</name>
</gene>
<evidence type="ECO:0000256" key="1">
    <source>
        <dbReference type="SAM" id="MobiDB-lite"/>
    </source>
</evidence>
<dbReference type="InterPro" id="IPR045283">
    <property type="entry name" value="AT3G44326-like"/>
</dbReference>
<dbReference type="Proteomes" id="UP001054252">
    <property type="component" value="Unassembled WGS sequence"/>
</dbReference>
<proteinExistence type="predicted"/>
<feature type="region of interest" description="Disordered" evidence="1">
    <location>
        <begin position="1"/>
        <end position="21"/>
    </location>
</feature>
<keyword evidence="2" id="KW-0812">Transmembrane</keyword>
<organism evidence="3 4">
    <name type="scientific">Rubroshorea leprosula</name>
    <dbReference type="NCBI Taxonomy" id="152421"/>
    <lineage>
        <taxon>Eukaryota</taxon>
        <taxon>Viridiplantae</taxon>
        <taxon>Streptophyta</taxon>
        <taxon>Embryophyta</taxon>
        <taxon>Tracheophyta</taxon>
        <taxon>Spermatophyta</taxon>
        <taxon>Magnoliopsida</taxon>
        <taxon>eudicotyledons</taxon>
        <taxon>Gunneridae</taxon>
        <taxon>Pentapetalae</taxon>
        <taxon>rosids</taxon>
        <taxon>malvids</taxon>
        <taxon>Malvales</taxon>
        <taxon>Dipterocarpaceae</taxon>
        <taxon>Rubroshorea</taxon>
    </lineage>
</organism>
<dbReference type="SUPFAM" id="SSF81383">
    <property type="entry name" value="F-box domain"/>
    <property type="match status" value="1"/>
</dbReference>